<evidence type="ECO:0000313" key="5">
    <source>
        <dbReference type="Proteomes" id="UP000837803"/>
    </source>
</evidence>
<feature type="signal peptide" evidence="2">
    <location>
        <begin position="1"/>
        <end position="28"/>
    </location>
</feature>
<dbReference type="InterPro" id="IPR007730">
    <property type="entry name" value="SPOR-like_dom"/>
</dbReference>
<dbReference type="Pfam" id="PF05036">
    <property type="entry name" value="SPOR"/>
    <property type="match status" value="1"/>
</dbReference>
<dbReference type="RefSeq" id="WP_238748989.1">
    <property type="nucleotide sequence ID" value="NZ_CAKLPZ010000001.1"/>
</dbReference>
<dbReference type="PROSITE" id="PS51724">
    <property type="entry name" value="SPOR"/>
    <property type="match status" value="1"/>
</dbReference>
<feature type="region of interest" description="Disordered" evidence="1">
    <location>
        <begin position="36"/>
        <end position="86"/>
    </location>
</feature>
<keyword evidence="5" id="KW-1185">Reference proteome</keyword>
<sequence length="167" mass="18146">MKSSVVVPVILIVCLLALALLISRAFTAANQGEVVPQDSGSYTNSPNSAAQDSFEFSADRENSSSDTERIPRELRPVTADDSQLPSADISGEGNYFVIAGTFRQEINARTRVRDLRKAGFDSTELSTFDRGTYAVALVGRSDDFAEAGALAERVRTAGYEAKVYRKR</sequence>
<dbReference type="Gene3D" id="3.30.70.1070">
    <property type="entry name" value="Sporulation related repeat"/>
    <property type="match status" value="1"/>
</dbReference>
<name>A0ABM9AVS5_9BACT</name>
<feature type="chain" id="PRO_5045785744" description="SPOR domain-containing protein" evidence="2">
    <location>
        <begin position="29"/>
        <end position="167"/>
    </location>
</feature>
<evidence type="ECO:0000313" key="4">
    <source>
        <dbReference type="EMBL" id="CAH0998735.1"/>
    </source>
</evidence>
<dbReference type="Proteomes" id="UP000837803">
    <property type="component" value="Unassembled WGS sequence"/>
</dbReference>
<keyword evidence="2" id="KW-0732">Signal</keyword>
<evidence type="ECO:0000256" key="2">
    <source>
        <dbReference type="SAM" id="SignalP"/>
    </source>
</evidence>
<evidence type="ECO:0000259" key="3">
    <source>
        <dbReference type="PROSITE" id="PS51724"/>
    </source>
</evidence>
<protein>
    <recommendedName>
        <fullName evidence="3">SPOR domain-containing protein</fullName>
    </recommendedName>
</protein>
<gene>
    <name evidence="4" type="ORF">LEM8419_00081</name>
</gene>
<accession>A0ABM9AVS5</accession>
<proteinExistence type="predicted"/>
<feature type="domain" description="SPOR" evidence="3">
    <location>
        <begin position="89"/>
        <end position="167"/>
    </location>
</feature>
<comment type="caution">
    <text evidence="4">The sequence shown here is derived from an EMBL/GenBank/DDBJ whole genome shotgun (WGS) entry which is preliminary data.</text>
</comment>
<feature type="compositionally biased region" description="Basic and acidic residues" evidence="1">
    <location>
        <begin position="57"/>
        <end position="75"/>
    </location>
</feature>
<reference evidence="4" key="1">
    <citation type="submission" date="2021-12" db="EMBL/GenBank/DDBJ databases">
        <authorList>
            <person name="Rodrigo-Torres L."/>
            <person name="Arahal R. D."/>
            <person name="Lucena T."/>
        </authorList>
    </citation>
    <scope>NUCLEOTIDE SEQUENCE</scope>
    <source>
        <strain evidence="4">CECT 8419</strain>
    </source>
</reference>
<dbReference type="InterPro" id="IPR036680">
    <property type="entry name" value="SPOR-like_sf"/>
</dbReference>
<organism evidence="4 5">
    <name type="scientific">Neolewinella maritima</name>
    <dbReference type="NCBI Taxonomy" id="1383882"/>
    <lineage>
        <taxon>Bacteria</taxon>
        <taxon>Pseudomonadati</taxon>
        <taxon>Bacteroidota</taxon>
        <taxon>Saprospiria</taxon>
        <taxon>Saprospirales</taxon>
        <taxon>Lewinellaceae</taxon>
        <taxon>Neolewinella</taxon>
    </lineage>
</organism>
<evidence type="ECO:0000256" key="1">
    <source>
        <dbReference type="SAM" id="MobiDB-lite"/>
    </source>
</evidence>
<dbReference type="SUPFAM" id="SSF110997">
    <property type="entry name" value="Sporulation related repeat"/>
    <property type="match status" value="1"/>
</dbReference>
<feature type="compositionally biased region" description="Polar residues" evidence="1">
    <location>
        <begin position="38"/>
        <end position="51"/>
    </location>
</feature>
<dbReference type="EMBL" id="CAKLPZ010000001">
    <property type="protein sequence ID" value="CAH0998735.1"/>
    <property type="molecule type" value="Genomic_DNA"/>
</dbReference>